<proteinExistence type="predicted"/>
<gene>
    <name evidence="1" type="ORF">TNCT_734061</name>
</gene>
<reference evidence="1" key="1">
    <citation type="submission" date="2020-07" db="EMBL/GenBank/DDBJ databases">
        <title>Multicomponent nature underlies the extraordinary mechanical properties of spider dragline silk.</title>
        <authorList>
            <person name="Kono N."/>
            <person name="Nakamura H."/>
            <person name="Mori M."/>
            <person name="Yoshida Y."/>
            <person name="Ohtoshi R."/>
            <person name="Malay A.D."/>
            <person name="Moran D.A.P."/>
            <person name="Tomita M."/>
            <person name="Numata K."/>
            <person name="Arakawa K."/>
        </authorList>
    </citation>
    <scope>NUCLEOTIDE SEQUENCE</scope>
</reference>
<dbReference type="Proteomes" id="UP000887116">
    <property type="component" value="Unassembled WGS sequence"/>
</dbReference>
<protein>
    <submittedName>
        <fullName evidence="1">Uncharacterized protein</fullName>
    </submittedName>
</protein>
<accession>A0A8X6HZZ1</accession>
<keyword evidence="2" id="KW-1185">Reference proteome</keyword>
<dbReference type="EMBL" id="BMAO01017029">
    <property type="protein sequence ID" value="GFR12859.1"/>
    <property type="molecule type" value="Genomic_DNA"/>
</dbReference>
<sequence length="98" mass="10803">MMERRRCGSHNGRQVFARGVSTASLLRIGIDVDCFHDLGTSHNLRQALKSHTKKASNLPPIFANHSVMSLGRHSTECRPGKMIIALQLHSSSKNQLVG</sequence>
<name>A0A8X6HZZ1_TRICU</name>
<comment type="caution">
    <text evidence="1">The sequence shown here is derived from an EMBL/GenBank/DDBJ whole genome shotgun (WGS) entry which is preliminary data.</text>
</comment>
<evidence type="ECO:0000313" key="2">
    <source>
        <dbReference type="Proteomes" id="UP000887116"/>
    </source>
</evidence>
<dbReference type="AlphaFoldDB" id="A0A8X6HZZ1"/>
<organism evidence="1 2">
    <name type="scientific">Trichonephila clavata</name>
    <name type="common">Joro spider</name>
    <name type="synonym">Nephila clavata</name>
    <dbReference type="NCBI Taxonomy" id="2740835"/>
    <lineage>
        <taxon>Eukaryota</taxon>
        <taxon>Metazoa</taxon>
        <taxon>Ecdysozoa</taxon>
        <taxon>Arthropoda</taxon>
        <taxon>Chelicerata</taxon>
        <taxon>Arachnida</taxon>
        <taxon>Araneae</taxon>
        <taxon>Araneomorphae</taxon>
        <taxon>Entelegynae</taxon>
        <taxon>Araneoidea</taxon>
        <taxon>Nephilidae</taxon>
        <taxon>Trichonephila</taxon>
    </lineage>
</organism>
<evidence type="ECO:0000313" key="1">
    <source>
        <dbReference type="EMBL" id="GFR12859.1"/>
    </source>
</evidence>